<reference evidence="7" key="1">
    <citation type="journal article" date="2013" name="Genome Biol. Evol.">
        <title>Punctuated emergences of genetic and phenotypic innovations in eumetazoan, bilaterian, euteleostome, and hominidae ancestors.</title>
        <authorList>
            <person name="Wenger Y."/>
            <person name="Galliot B."/>
        </authorList>
    </citation>
    <scope>NUCLEOTIDE SEQUENCE</scope>
    <source>
        <tissue evidence="7">Whole animals</tissue>
    </source>
</reference>
<comment type="similarity">
    <text evidence="2">Belongs to the tetraspanin (TM4SF) family.</text>
</comment>
<dbReference type="PANTHER" id="PTHR19282">
    <property type="entry name" value="TETRASPANIN"/>
    <property type="match status" value="1"/>
</dbReference>
<dbReference type="PROSITE" id="PS00421">
    <property type="entry name" value="TM4_1"/>
    <property type="match status" value="1"/>
</dbReference>
<evidence type="ECO:0000256" key="2">
    <source>
        <dbReference type="ARBA" id="ARBA00006840"/>
    </source>
</evidence>
<feature type="transmembrane region" description="Helical" evidence="6">
    <location>
        <begin position="99"/>
        <end position="122"/>
    </location>
</feature>
<dbReference type="Pfam" id="PF00335">
    <property type="entry name" value="Tetraspanin"/>
    <property type="match status" value="1"/>
</dbReference>
<keyword evidence="3 6" id="KW-0812">Transmembrane</keyword>
<organism evidence="7">
    <name type="scientific">Hydra vulgaris</name>
    <name type="common">Hydra</name>
    <name type="synonym">Hydra attenuata</name>
    <dbReference type="NCBI Taxonomy" id="6087"/>
    <lineage>
        <taxon>Eukaryota</taxon>
        <taxon>Metazoa</taxon>
        <taxon>Cnidaria</taxon>
        <taxon>Hydrozoa</taxon>
        <taxon>Hydroidolina</taxon>
        <taxon>Anthoathecata</taxon>
        <taxon>Aplanulata</taxon>
        <taxon>Hydridae</taxon>
        <taxon>Hydra</taxon>
    </lineage>
</organism>
<dbReference type="SUPFAM" id="SSF48652">
    <property type="entry name" value="Tetraspanin"/>
    <property type="match status" value="1"/>
</dbReference>
<dbReference type="InterPro" id="IPR018499">
    <property type="entry name" value="Tetraspanin/Peripherin"/>
</dbReference>
<dbReference type="EMBL" id="HAAD01005050">
    <property type="protein sequence ID" value="CDG71282.1"/>
    <property type="molecule type" value="mRNA"/>
</dbReference>
<dbReference type="AlphaFoldDB" id="T2MH78"/>
<feature type="transmembrane region" description="Helical" evidence="6">
    <location>
        <begin position="170"/>
        <end position="194"/>
    </location>
</feature>
<dbReference type="InterPro" id="IPR008952">
    <property type="entry name" value="Tetraspanin_EC2_sf"/>
</dbReference>
<evidence type="ECO:0000256" key="4">
    <source>
        <dbReference type="ARBA" id="ARBA00022989"/>
    </source>
</evidence>
<sequence>EVYTPKSKKELNGNIVQLLDSDYNECCPLAHYFSGRLKIYSGTGSQFFVSKQRVEVNYWHSVQVQQTSINDKYNNSRSYSCDFYQNLKMVEGKMNVIKYLMFFFNFLFWLSGLALIIVGGIIKNNYGDYFSYADSKFTTAPVFIIAVGVIVFVIGFLGCCGAIKENYCMVMVFSVLLGLIFILEIVAGILGFIYKNKVQEYAVDGLKRAVKEYENKDEPGASELLDWAQLKFECCGANGPSDYKNLTKNETCGTTQGVKTCQQK</sequence>
<feature type="non-terminal residue" evidence="7">
    <location>
        <position position="1"/>
    </location>
</feature>
<feature type="transmembrane region" description="Helical" evidence="6">
    <location>
        <begin position="142"/>
        <end position="163"/>
    </location>
</feature>
<evidence type="ECO:0000256" key="6">
    <source>
        <dbReference type="SAM" id="Phobius"/>
    </source>
</evidence>
<evidence type="ECO:0000256" key="1">
    <source>
        <dbReference type="ARBA" id="ARBA00004141"/>
    </source>
</evidence>
<accession>T2MH78</accession>
<comment type="subcellular location">
    <subcellularLocation>
        <location evidence="1">Membrane</location>
        <topology evidence="1">Multi-pass membrane protein</topology>
    </subcellularLocation>
</comment>
<protein>
    <submittedName>
        <fullName evidence="7">Leukocyte surface antigen CD53</fullName>
    </submittedName>
</protein>
<dbReference type="PRINTS" id="PR00259">
    <property type="entry name" value="TMFOUR"/>
</dbReference>
<keyword evidence="4 6" id="KW-1133">Transmembrane helix</keyword>
<proteinExistence type="evidence at transcript level"/>
<dbReference type="Gene3D" id="1.10.1450.10">
    <property type="entry name" value="Tetraspanin"/>
    <property type="match status" value="1"/>
</dbReference>
<dbReference type="PANTHER" id="PTHR19282:SF456">
    <property type="entry name" value="CD63 MOLECULE"/>
    <property type="match status" value="1"/>
</dbReference>
<evidence type="ECO:0000313" key="7">
    <source>
        <dbReference type="EMBL" id="CDG71282.1"/>
    </source>
</evidence>
<evidence type="ECO:0000256" key="3">
    <source>
        <dbReference type="ARBA" id="ARBA00022692"/>
    </source>
</evidence>
<keyword evidence="5 6" id="KW-0472">Membrane</keyword>
<dbReference type="OrthoDB" id="10033535at2759"/>
<name>T2MH78_HYDVU</name>
<dbReference type="GO" id="GO:0005886">
    <property type="term" value="C:plasma membrane"/>
    <property type="evidence" value="ECO:0007669"/>
    <property type="project" value="TreeGrafter"/>
</dbReference>
<evidence type="ECO:0000256" key="5">
    <source>
        <dbReference type="ARBA" id="ARBA00023136"/>
    </source>
</evidence>
<dbReference type="CDD" id="cd03127">
    <property type="entry name" value="tetraspanin_LEL"/>
    <property type="match status" value="1"/>
</dbReference>
<gene>
    <name evidence="7" type="primary">CD53</name>
</gene>
<dbReference type="InterPro" id="IPR018503">
    <property type="entry name" value="Tetraspanin_CS"/>
</dbReference>